<evidence type="ECO:0000313" key="1">
    <source>
        <dbReference type="EMBL" id="RQG93736.1"/>
    </source>
</evidence>
<dbReference type="EMBL" id="REFZ01000069">
    <property type="protein sequence ID" value="RQG93736.1"/>
    <property type="molecule type" value="Genomic_DNA"/>
</dbReference>
<dbReference type="Proteomes" id="UP000281431">
    <property type="component" value="Unassembled WGS sequence"/>
</dbReference>
<proteinExistence type="predicted"/>
<protein>
    <submittedName>
        <fullName evidence="1">Uncharacterized protein</fullName>
    </submittedName>
</protein>
<name>A0A3N6MI70_NATCH</name>
<comment type="caution">
    <text evidence="1">The sequence shown here is derived from an EMBL/GenBank/DDBJ whole genome shotgun (WGS) entry which is preliminary data.</text>
</comment>
<evidence type="ECO:0000313" key="2">
    <source>
        <dbReference type="Proteomes" id="UP000281431"/>
    </source>
</evidence>
<gene>
    <name evidence="1" type="ORF">EA472_22645</name>
</gene>
<organism evidence="1 2">
    <name type="scientific">Natrarchaeobius chitinivorans</name>
    <dbReference type="NCBI Taxonomy" id="1679083"/>
    <lineage>
        <taxon>Archaea</taxon>
        <taxon>Methanobacteriati</taxon>
        <taxon>Methanobacteriota</taxon>
        <taxon>Stenosarchaea group</taxon>
        <taxon>Halobacteria</taxon>
        <taxon>Halobacteriales</taxon>
        <taxon>Natrialbaceae</taxon>
        <taxon>Natrarchaeobius</taxon>
    </lineage>
</organism>
<sequence>MSDEPTTITVTVKIDDTEYVRQVQGTHWARDDEGRVYVYNGETTILEVEAPYFVEAFRENDVETTATITS</sequence>
<keyword evidence="2" id="KW-1185">Reference proteome</keyword>
<dbReference type="OrthoDB" id="307999at2157"/>
<reference evidence="1 2" key="1">
    <citation type="submission" date="2018-10" db="EMBL/GenBank/DDBJ databases">
        <title>Natrarchaeobius chitinivorans gen. nov., sp. nov., and Natrarchaeobius haloalkaliphilus sp. nov., alkaliphilic, chitin-utilizing haloarchaea from hypersaline alkaline lakes.</title>
        <authorList>
            <person name="Sorokin D.Y."/>
            <person name="Elcheninov A.G."/>
            <person name="Kostrikina N.A."/>
            <person name="Bale N.J."/>
            <person name="Sinninghe Damste J.S."/>
            <person name="Khijniak T.V."/>
            <person name="Kublanov I.V."/>
            <person name="Toshchakov S.V."/>
        </authorList>
    </citation>
    <scope>NUCLEOTIDE SEQUENCE [LARGE SCALE GENOMIC DNA]</scope>
    <source>
        <strain evidence="1 2">AArcht7</strain>
    </source>
</reference>
<dbReference type="AlphaFoldDB" id="A0A3N6MI70"/>
<accession>A0A3N6MI70</accession>